<evidence type="ECO:0000313" key="2">
    <source>
        <dbReference type="EMBL" id="KAF7231848.1"/>
    </source>
</evidence>
<protein>
    <submittedName>
        <fullName evidence="2">Uncharacterized protein</fullName>
    </submittedName>
</protein>
<reference evidence="2" key="1">
    <citation type="submission" date="2019-07" db="EMBL/GenBank/DDBJ databases">
        <title>Annotation for the trematode Paragonimus miyazaki's.</title>
        <authorList>
            <person name="Choi Y.-J."/>
        </authorList>
    </citation>
    <scope>NUCLEOTIDE SEQUENCE</scope>
    <source>
        <strain evidence="2">Japan</strain>
    </source>
</reference>
<feature type="region of interest" description="Disordered" evidence="1">
    <location>
        <begin position="467"/>
        <end position="519"/>
    </location>
</feature>
<name>A0A8S9YAJ0_9TREM</name>
<dbReference type="AlphaFoldDB" id="A0A8S9YAJ0"/>
<proteinExistence type="predicted"/>
<gene>
    <name evidence="2" type="ORF">EG68_04870</name>
</gene>
<sequence>MFKRQDIEEIRKRRNQRQRKVLFNRTMQAERPSHIEALIQNYSMSRRGLNVSSNVARHIECLGHSSKPRISLSLKPVGHKESKTVFRKESVVKSGRPVRRPVSDEHLHSMERNHASFQELVPVYRKPDKPRELNPQDIQDCHHLCLPEWLVKRLRSIWVHFNEPPPKLNRQDMESDQTQDYTFDAVRKRLRKAKASVVMDLDKLFAQLGLDVHSLHKDQCSTSSNVTEKTEGPSSPIEDTRAISELQSPIVKTNSLMIAGRSPVRKKICRVMDYLNNQYDAHQSYHVDERASGSTVGSIRTQSLSSISLQLSPIVPNKKPHEMGMDMLALKLCNMQSKGTAIQEEHRTSSDASKFMTRHVIPKAHKKKTIIKEPYAQNEVAGFAKRLQDNLTLTRRKNFRDVLRGEQENQLDFIYHIDHPMKPDKLNFLTGKQEQRNQSEKDLSKMLYSFISSPNYQPIERTHMLTSYGRDKRDQSRRIKSPSSVEPNVAPIHPMWDTPEELRTSTSAGKSDRVHRSQS</sequence>
<organism evidence="2 3">
    <name type="scientific">Paragonimus skrjabini miyazakii</name>
    <dbReference type="NCBI Taxonomy" id="59628"/>
    <lineage>
        <taxon>Eukaryota</taxon>
        <taxon>Metazoa</taxon>
        <taxon>Spiralia</taxon>
        <taxon>Lophotrochozoa</taxon>
        <taxon>Platyhelminthes</taxon>
        <taxon>Trematoda</taxon>
        <taxon>Digenea</taxon>
        <taxon>Plagiorchiida</taxon>
        <taxon>Troglotremata</taxon>
        <taxon>Troglotrematidae</taxon>
        <taxon>Paragonimus</taxon>
    </lineage>
</organism>
<comment type="caution">
    <text evidence="2">The sequence shown here is derived from an EMBL/GenBank/DDBJ whole genome shotgun (WGS) entry which is preliminary data.</text>
</comment>
<dbReference type="OrthoDB" id="6243359at2759"/>
<keyword evidence="3" id="KW-1185">Reference proteome</keyword>
<dbReference type="Proteomes" id="UP000822476">
    <property type="component" value="Unassembled WGS sequence"/>
</dbReference>
<feature type="compositionally biased region" description="Basic and acidic residues" evidence="1">
    <location>
        <begin position="510"/>
        <end position="519"/>
    </location>
</feature>
<evidence type="ECO:0000313" key="3">
    <source>
        <dbReference type="Proteomes" id="UP000822476"/>
    </source>
</evidence>
<dbReference type="EMBL" id="JTDE01022276">
    <property type="protein sequence ID" value="KAF7231848.1"/>
    <property type="molecule type" value="Genomic_DNA"/>
</dbReference>
<evidence type="ECO:0000256" key="1">
    <source>
        <dbReference type="SAM" id="MobiDB-lite"/>
    </source>
</evidence>
<accession>A0A8S9YAJ0</accession>